<dbReference type="Proteomes" id="UP000095517">
    <property type="component" value="Unassembled WGS sequence"/>
</dbReference>
<dbReference type="PROSITE" id="PS51257">
    <property type="entry name" value="PROKAR_LIPOPROTEIN"/>
    <property type="match status" value="1"/>
</dbReference>
<feature type="transmembrane region" description="Helical" evidence="1">
    <location>
        <begin position="21"/>
        <end position="40"/>
    </location>
</feature>
<feature type="transmembrane region" description="Helical" evidence="1">
    <location>
        <begin position="60"/>
        <end position="78"/>
    </location>
</feature>
<dbReference type="RefSeq" id="WP_055278803.1">
    <property type="nucleotide sequence ID" value="NZ_CABIXA010000006.1"/>
</dbReference>
<dbReference type="AlphaFoldDB" id="A0A174CXX8"/>
<evidence type="ECO:0000313" key="3">
    <source>
        <dbReference type="Proteomes" id="UP000095517"/>
    </source>
</evidence>
<keyword evidence="1" id="KW-1133">Transmembrane helix</keyword>
<sequence>MFIGKINPLSFWERFKAFIKSYPGMAGILGIACFVWTLLYKMLLVNIEAPYQWLVPLGDVFYAVALSVIASVIFYYFTSFIPNYRSKKTIDKLLLKWLQQLDWYGKQMVRDISQLNYDEASKLNQEELRSYCNKKLSAKPQLGPLYSLGPYFGNWFEYFDYCFQMEDAYIEKCLQYQDKLPVQILEIFEDMEIHDNLRKALSDYKFQLATNQVNNLMGSLQVNYDTMENLSHLIWNHCNSMRQLVTLYQKSSVY</sequence>
<gene>
    <name evidence="2" type="ORF">ERS852397_01503</name>
</gene>
<evidence type="ECO:0000313" key="2">
    <source>
        <dbReference type="EMBL" id="CUO16436.1"/>
    </source>
</evidence>
<name>A0A174CXX8_9BACE</name>
<accession>A0A174CXX8</accession>
<dbReference type="STRING" id="338188.ERS852397_01503"/>
<keyword evidence="1" id="KW-0812">Transmembrane</keyword>
<dbReference type="EMBL" id="CYZH01000006">
    <property type="protein sequence ID" value="CUO16436.1"/>
    <property type="molecule type" value="Genomic_DNA"/>
</dbReference>
<proteinExistence type="predicted"/>
<evidence type="ECO:0000256" key="1">
    <source>
        <dbReference type="SAM" id="Phobius"/>
    </source>
</evidence>
<reference evidence="2 3" key="1">
    <citation type="submission" date="2015-09" db="EMBL/GenBank/DDBJ databases">
        <authorList>
            <consortium name="Pathogen Informatics"/>
        </authorList>
    </citation>
    <scope>NUCLEOTIDE SEQUENCE [LARGE SCALE GENOMIC DNA]</scope>
    <source>
        <strain evidence="2 3">2789STDY5608840</strain>
    </source>
</reference>
<protein>
    <submittedName>
        <fullName evidence="2">Uncharacterized protein</fullName>
    </submittedName>
</protein>
<keyword evidence="1" id="KW-0472">Membrane</keyword>
<organism evidence="2 3">
    <name type="scientific">Bacteroides finegoldii</name>
    <dbReference type="NCBI Taxonomy" id="338188"/>
    <lineage>
        <taxon>Bacteria</taxon>
        <taxon>Pseudomonadati</taxon>
        <taxon>Bacteroidota</taxon>
        <taxon>Bacteroidia</taxon>
        <taxon>Bacteroidales</taxon>
        <taxon>Bacteroidaceae</taxon>
        <taxon>Bacteroides</taxon>
    </lineage>
</organism>